<accession>A0A8H4PLB6</accession>
<evidence type="ECO:0000313" key="2">
    <source>
        <dbReference type="Proteomes" id="UP000557566"/>
    </source>
</evidence>
<evidence type="ECO:0000313" key="1">
    <source>
        <dbReference type="EMBL" id="KAF4506797.1"/>
    </source>
</evidence>
<dbReference type="Proteomes" id="UP000557566">
    <property type="component" value="Unassembled WGS sequence"/>
</dbReference>
<dbReference type="AlphaFoldDB" id="A0A8H4PLB6"/>
<name>A0A8H4PLB6_9HYPO</name>
<organism evidence="1 2">
    <name type="scientific">Ophiocordyceps sinensis</name>
    <dbReference type="NCBI Taxonomy" id="72228"/>
    <lineage>
        <taxon>Eukaryota</taxon>
        <taxon>Fungi</taxon>
        <taxon>Dikarya</taxon>
        <taxon>Ascomycota</taxon>
        <taxon>Pezizomycotina</taxon>
        <taxon>Sordariomycetes</taxon>
        <taxon>Hypocreomycetidae</taxon>
        <taxon>Hypocreales</taxon>
        <taxon>Ophiocordycipitaceae</taxon>
        <taxon>Ophiocordyceps</taxon>
    </lineage>
</organism>
<dbReference type="EMBL" id="JAAVMX010000007">
    <property type="protein sequence ID" value="KAF4506797.1"/>
    <property type="molecule type" value="Genomic_DNA"/>
</dbReference>
<comment type="caution">
    <text evidence="1">The sequence shown here is derived from an EMBL/GenBank/DDBJ whole genome shotgun (WGS) entry which is preliminary data.</text>
</comment>
<proteinExistence type="predicted"/>
<protein>
    <submittedName>
        <fullName evidence="1">Uncharacterized protein</fullName>
    </submittedName>
</protein>
<gene>
    <name evidence="1" type="ORF">G6O67_006842</name>
</gene>
<reference evidence="1 2" key="1">
    <citation type="journal article" date="2020" name="Genome Biol. Evol.">
        <title>A new high-quality draft genome assembly of the Chinese cordyceps Ophiocordyceps sinensis.</title>
        <authorList>
            <person name="Shu R."/>
            <person name="Zhang J."/>
            <person name="Meng Q."/>
            <person name="Zhang H."/>
            <person name="Zhou G."/>
            <person name="Li M."/>
            <person name="Wu P."/>
            <person name="Zhao Y."/>
            <person name="Chen C."/>
            <person name="Qin Q."/>
        </authorList>
    </citation>
    <scope>NUCLEOTIDE SEQUENCE [LARGE SCALE GENOMIC DNA]</scope>
    <source>
        <strain evidence="1 2">IOZ07</strain>
    </source>
</reference>
<sequence length="106" mass="11791">MGVHSPFSLLTAWCRFSRKLVVCHVTAWRLTSTIPLHLGNAVQRHTMTAPCSLPLNLLPSLRGESFMTGSELQARIQKGIGQATLPGRFEPSKVGWLESWRARPNP</sequence>
<keyword evidence="2" id="KW-1185">Reference proteome</keyword>